<dbReference type="SUPFAM" id="SSF52047">
    <property type="entry name" value="RNI-like"/>
    <property type="match status" value="1"/>
</dbReference>
<dbReference type="AlphaFoldDB" id="A0A915EUU5"/>
<accession>A0A915EUU5</accession>
<dbReference type="SUPFAM" id="SSF81383">
    <property type="entry name" value="F-box domain"/>
    <property type="match status" value="1"/>
</dbReference>
<proteinExistence type="predicted"/>
<protein>
    <submittedName>
        <fullName evidence="3">F-box domain-containing protein</fullName>
    </submittedName>
</protein>
<dbReference type="InterPro" id="IPR001810">
    <property type="entry name" value="F-box_dom"/>
</dbReference>
<dbReference type="WBParaSite" id="jg9760">
    <property type="protein sequence ID" value="jg9760"/>
    <property type="gene ID" value="jg9760"/>
</dbReference>
<dbReference type="Gene3D" id="3.80.10.10">
    <property type="entry name" value="Ribonuclease Inhibitor"/>
    <property type="match status" value="1"/>
</dbReference>
<feature type="domain" description="F-box" evidence="1">
    <location>
        <begin position="3"/>
        <end position="48"/>
    </location>
</feature>
<evidence type="ECO:0000259" key="1">
    <source>
        <dbReference type="PROSITE" id="PS50181"/>
    </source>
</evidence>
<evidence type="ECO:0000313" key="2">
    <source>
        <dbReference type="Proteomes" id="UP000887574"/>
    </source>
</evidence>
<name>A0A915EUU5_9BILA</name>
<organism evidence="2 3">
    <name type="scientific">Ditylenchus dipsaci</name>
    <dbReference type="NCBI Taxonomy" id="166011"/>
    <lineage>
        <taxon>Eukaryota</taxon>
        <taxon>Metazoa</taxon>
        <taxon>Ecdysozoa</taxon>
        <taxon>Nematoda</taxon>
        <taxon>Chromadorea</taxon>
        <taxon>Rhabditida</taxon>
        <taxon>Tylenchina</taxon>
        <taxon>Tylenchomorpha</taxon>
        <taxon>Sphaerularioidea</taxon>
        <taxon>Anguinidae</taxon>
        <taxon>Anguininae</taxon>
        <taxon>Ditylenchus</taxon>
    </lineage>
</organism>
<dbReference type="InterPro" id="IPR032675">
    <property type="entry name" value="LRR_dom_sf"/>
</dbReference>
<reference evidence="3" key="1">
    <citation type="submission" date="2022-11" db="UniProtKB">
        <authorList>
            <consortium name="WormBaseParasite"/>
        </authorList>
    </citation>
    <scope>IDENTIFICATION</scope>
</reference>
<dbReference type="InterPro" id="IPR036047">
    <property type="entry name" value="F-box-like_dom_sf"/>
</dbReference>
<dbReference type="Proteomes" id="UP000887574">
    <property type="component" value="Unplaced"/>
</dbReference>
<dbReference type="Pfam" id="PF12937">
    <property type="entry name" value="F-box-like"/>
    <property type="match status" value="1"/>
</dbReference>
<dbReference type="PROSITE" id="PS50181">
    <property type="entry name" value="FBOX"/>
    <property type="match status" value="1"/>
</dbReference>
<dbReference type="SMART" id="SM00256">
    <property type="entry name" value="FBOX"/>
    <property type="match status" value="1"/>
</dbReference>
<sequence>MNQTNINELPIEILAHIFEHLNYRQRVQIEGVCSYWKLAGKQQAWKKVKRLKFTRKMLCLKEPWNNLETHWKIEKLVEELNKKTLKDDKMPPFILASSSDETWNIYKQALSNSEIYKQPRAARTLGAFSAIIQRCGPYLTELHLQGIGVNTRFGRYFHFMPLLKHLRIDEPLDKWHLEQIGKYYSSQLISLAVKVKIEKLQHLFMQILCNSTKLECLRVQEVAQLLKHDEQGYLQAIISPNLKYLQIDHGFISYFNIVYIEAIGDNILQKILRLQLPYSNQLDRHPSFHSIKALDIFNREVINEHFTFDQFCDEFRSADFLNILSCLNETNPLRNIEFAENMSFSVQNVMQFARLFTHLESFYCIMDDLQATECNLFCKELADVLLQIDSDIIVNRKEDQKEYLGFK</sequence>
<evidence type="ECO:0000313" key="3">
    <source>
        <dbReference type="WBParaSite" id="jg9760"/>
    </source>
</evidence>
<keyword evidence="2" id="KW-1185">Reference proteome</keyword>